<reference evidence="12" key="2">
    <citation type="submission" date="2020-09" db="EMBL/GenBank/DDBJ databases">
        <authorList>
            <person name="Sun Q."/>
            <person name="Ohkuma M."/>
        </authorList>
    </citation>
    <scope>NUCLEOTIDE SEQUENCE</scope>
    <source>
        <strain evidence="12">JCM 30804</strain>
    </source>
</reference>
<reference evidence="12" key="1">
    <citation type="journal article" date="2014" name="Int. J. Syst. Evol. Microbiol.">
        <title>Complete genome sequence of Corynebacterium casei LMG S-19264T (=DSM 44701T), isolated from a smear-ripened cheese.</title>
        <authorList>
            <consortium name="US DOE Joint Genome Institute (JGI-PGF)"/>
            <person name="Walter F."/>
            <person name="Albersmeier A."/>
            <person name="Kalinowski J."/>
            <person name="Ruckert C."/>
        </authorList>
    </citation>
    <scope>NUCLEOTIDE SEQUENCE</scope>
    <source>
        <strain evidence="12">JCM 30804</strain>
    </source>
</reference>
<evidence type="ECO:0000313" key="12">
    <source>
        <dbReference type="EMBL" id="GGI88124.1"/>
    </source>
</evidence>
<feature type="transmembrane region" description="Helical" evidence="11">
    <location>
        <begin position="159"/>
        <end position="181"/>
    </location>
</feature>
<dbReference type="Gene3D" id="1.20.1300.10">
    <property type="entry name" value="Fumarate reductase/succinate dehydrogenase, transmembrane subunit"/>
    <property type="match status" value="1"/>
</dbReference>
<evidence type="ECO:0000256" key="5">
    <source>
        <dbReference type="ARBA" id="ARBA00022692"/>
    </source>
</evidence>
<dbReference type="EMBL" id="BMPZ01000008">
    <property type="protein sequence ID" value="GGI88124.1"/>
    <property type="molecule type" value="Genomic_DNA"/>
</dbReference>
<evidence type="ECO:0000256" key="9">
    <source>
        <dbReference type="ARBA" id="ARBA00023136"/>
    </source>
</evidence>
<feature type="binding site" description="axial binding residue" evidence="10">
    <location>
        <position position="83"/>
    </location>
    <ligand>
        <name>heme b</name>
        <dbReference type="ChEBI" id="CHEBI:60344"/>
        <label>bD</label>
    </ligand>
    <ligandPart>
        <name>Fe</name>
        <dbReference type="ChEBI" id="CHEBI:18248"/>
    </ligandPart>
</feature>
<evidence type="ECO:0000256" key="2">
    <source>
        <dbReference type="ARBA" id="ARBA00004050"/>
    </source>
</evidence>
<keyword evidence="8 10" id="KW-0408">Iron</keyword>
<comment type="caution">
    <text evidence="12">The sequence shown here is derived from an EMBL/GenBank/DDBJ whole genome shotgun (WGS) entry which is preliminary data.</text>
</comment>
<comment type="subcellular location">
    <subcellularLocation>
        <location evidence="3">Membrane</location>
    </subcellularLocation>
</comment>
<gene>
    <name evidence="12" type="primary">frdC</name>
    <name evidence="12" type="ORF">GCM10009332_26890</name>
</gene>
<keyword evidence="7 11" id="KW-1133">Transmembrane helix</keyword>
<feature type="transmembrane region" description="Helical" evidence="11">
    <location>
        <begin position="202"/>
        <end position="222"/>
    </location>
</feature>
<dbReference type="GO" id="GO:0046872">
    <property type="term" value="F:metal ion binding"/>
    <property type="evidence" value="ECO:0007669"/>
    <property type="project" value="UniProtKB-KW"/>
</dbReference>
<accession>A0A917NDU6</accession>
<feature type="binding site" description="axial binding residue" evidence="10">
    <location>
        <position position="133"/>
    </location>
    <ligand>
        <name>heme b</name>
        <dbReference type="ChEBI" id="CHEBI:60344"/>
        <label>bD</label>
    </ligand>
    <ligandPart>
        <name>Fe</name>
        <dbReference type="ChEBI" id="CHEBI:18248"/>
    </ligandPart>
</feature>
<dbReference type="RefSeq" id="WP_188921771.1">
    <property type="nucleotide sequence ID" value="NZ_BMPZ01000008.1"/>
</dbReference>
<feature type="transmembrane region" description="Helical" evidence="11">
    <location>
        <begin position="120"/>
        <end position="139"/>
    </location>
</feature>
<evidence type="ECO:0000256" key="8">
    <source>
        <dbReference type="ARBA" id="ARBA00023004"/>
    </source>
</evidence>
<evidence type="ECO:0000313" key="13">
    <source>
        <dbReference type="Proteomes" id="UP000613743"/>
    </source>
</evidence>
<protein>
    <submittedName>
        <fullName evidence="12">Fumarate reductase</fullName>
    </submittedName>
</protein>
<feature type="binding site" description="axial binding residue" evidence="10">
    <location>
        <position position="172"/>
    </location>
    <ligand>
        <name>heme b</name>
        <dbReference type="ChEBI" id="CHEBI:60344"/>
        <label>bD</label>
    </ligand>
    <ligandPart>
        <name>Fe</name>
        <dbReference type="ChEBI" id="CHEBI:18248"/>
    </ligandPart>
</feature>
<keyword evidence="13" id="KW-1185">Reference proteome</keyword>
<sequence>MNRKTHRVKWSGLLDLTQSISGILLAIFLWVHLCLVASILLGAEAMQWVAKTMELSFLSADGHGYPWVVTVMAVLIGVLILLHVLVALHKLPLTLKQQRALNKQMHVIPHEDTKLWRWQAITGVIVLLAAPVHLWLVGAAPETIGPYGSADRIWNQGGWLLYVPLLLAVELHAAVGIYRVVLKWGLAGDDMTRIQLRKAKSIASAIFILVGLASLVAFMPHAS</sequence>
<evidence type="ECO:0000256" key="7">
    <source>
        <dbReference type="ARBA" id="ARBA00022989"/>
    </source>
</evidence>
<keyword evidence="5 11" id="KW-0812">Transmembrane</keyword>
<dbReference type="InterPro" id="IPR000701">
    <property type="entry name" value="SuccDH_FuR_B_TM-su"/>
</dbReference>
<keyword evidence="4 10" id="KW-0349">Heme</keyword>
<evidence type="ECO:0000256" key="4">
    <source>
        <dbReference type="ARBA" id="ARBA00022617"/>
    </source>
</evidence>
<evidence type="ECO:0000256" key="11">
    <source>
        <dbReference type="SAM" id="Phobius"/>
    </source>
</evidence>
<evidence type="ECO:0000256" key="10">
    <source>
        <dbReference type="PIRSR" id="PIRSR000177-1"/>
    </source>
</evidence>
<dbReference type="NCBIfam" id="NF010072">
    <property type="entry name" value="PRK13553.1"/>
    <property type="match status" value="1"/>
</dbReference>
<dbReference type="Proteomes" id="UP000613743">
    <property type="component" value="Unassembled WGS sequence"/>
</dbReference>
<dbReference type="GO" id="GO:0006099">
    <property type="term" value="P:tricarboxylic acid cycle"/>
    <property type="evidence" value="ECO:0007669"/>
    <property type="project" value="InterPro"/>
</dbReference>
<keyword evidence="6 10" id="KW-0479">Metal-binding</keyword>
<dbReference type="PIRSF" id="PIRSF000177">
    <property type="entry name" value="Fumar_rd_cyt_b"/>
    <property type="match status" value="1"/>
</dbReference>
<dbReference type="AlphaFoldDB" id="A0A917NDU6"/>
<organism evidence="12 13">
    <name type="scientific">Shewanella gelidii</name>
    <dbReference type="NCBI Taxonomy" id="1642821"/>
    <lineage>
        <taxon>Bacteria</taxon>
        <taxon>Pseudomonadati</taxon>
        <taxon>Pseudomonadota</taxon>
        <taxon>Gammaproteobacteria</taxon>
        <taxon>Alteromonadales</taxon>
        <taxon>Shewanellaceae</taxon>
        <taxon>Shewanella</taxon>
    </lineage>
</organism>
<dbReference type="InterPro" id="IPR034804">
    <property type="entry name" value="SQR/QFR_C/D"/>
</dbReference>
<feature type="binding site" description="axial binding residue" evidence="10">
    <location>
        <position position="32"/>
    </location>
    <ligand>
        <name>heme b</name>
        <dbReference type="ChEBI" id="CHEBI:60344"/>
        <label>bD</label>
    </ligand>
    <ligandPart>
        <name>Fe</name>
        <dbReference type="ChEBI" id="CHEBI:18248"/>
    </ligandPart>
</feature>
<evidence type="ECO:0000256" key="6">
    <source>
        <dbReference type="ARBA" id="ARBA00022723"/>
    </source>
</evidence>
<dbReference type="SUPFAM" id="SSF81343">
    <property type="entry name" value="Fumarate reductase respiratory complex transmembrane subunits"/>
    <property type="match status" value="1"/>
</dbReference>
<proteinExistence type="predicted"/>
<dbReference type="Pfam" id="PF01127">
    <property type="entry name" value="Sdh_cyt"/>
    <property type="match status" value="1"/>
</dbReference>
<keyword evidence="9 11" id="KW-0472">Membrane</keyword>
<name>A0A917NDU6_9GAMM</name>
<dbReference type="GO" id="GO:0016020">
    <property type="term" value="C:membrane"/>
    <property type="evidence" value="ECO:0007669"/>
    <property type="project" value="UniProtKB-SubCell"/>
</dbReference>
<evidence type="ECO:0000256" key="3">
    <source>
        <dbReference type="ARBA" id="ARBA00004370"/>
    </source>
</evidence>
<evidence type="ECO:0000256" key="1">
    <source>
        <dbReference type="ARBA" id="ARBA00001971"/>
    </source>
</evidence>
<dbReference type="InterPro" id="IPR004224">
    <property type="entry name" value="Fum_red_B_TM"/>
</dbReference>
<feature type="transmembrane region" description="Helical" evidence="11">
    <location>
        <begin position="65"/>
        <end position="88"/>
    </location>
</feature>
<comment type="cofactor">
    <cofactor evidence="1">
        <name>heme</name>
        <dbReference type="ChEBI" id="CHEBI:30413"/>
    </cofactor>
</comment>
<dbReference type="CDD" id="cd00581">
    <property type="entry name" value="QFR_TypeB_TM"/>
    <property type="match status" value="1"/>
</dbReference>
<comment type="function">
    <text evidence="2">Membrane-anchoring subunit of succinate dehydrogenase (SDH).</text>
</comment>
<feature type="transmembrane region" description="Helical" evidence="11">
    <location>
        <begin position="20"/>
        <end position="45"/>
    </location>
</feature>